<dbReference type="EMBL" id="CALNXI010000739">
    <property type="protein sequence ID" value="CAH3042854.1"/>
    <property type="molecule type" value="Genomic_DNA"/>
</dbReference>
<keyword evidence="2" id="KW-1003">Cell membrane</keyword>
<keyword evidence="6 11" id="KW-0472">Membrane</keyword>
<feature type="transmembrane region" description="Helical" evidence="11">
    <location>
        <begin position="44"/>
        <end position="64"/>
    </location>
</feature>
<feature type="transmembrane region" description="Helical" evidence="11">
    <location>
        <begin position="158"/>
        <end position="181"/>
    </location>
</feature>
<keyword evidence="4 11" id="KW-1133">Transmembrane helix</keyword>
<dbReference type="PANTHER" id="PTHR24246:SF27">
    <property type="entry name" value="ADENOSINE RECEPTOR, ISOFORM A"/>
    <property type="match status" value="1"/>
</dbReference>
<keyword evidence="3 10" id="KW-0812">Transmembrane</keyword>
<dbReference type="PRINTS" id="PR00237">
    <property type="entry name" value="GPCRRHODOPSN"/>
</dbReference>
<dbReference type="Pfam" id="PF00001">
    <property type="entry name" value="7tm_1"/>
    <property type="match status" value="5"/>
</dbReference>
<evidence type="ECO:0000256" key="5">
    <source>
        <dbReference type="ARBA" id="ARBA00023040"/>
    </source>
</evidence>
<dbReference type="PROSITE" id="PS50262">
    <property type="entry name" value="G_PROTEIN_RECEP_F1_2"/>
    <property type="match status" value="3"/>
</dbReference>
<evidence type="ECO:0000313" key="13">
    <source>
        <dbReference type="EMBL" id="CAH3042854.1"/>
    </source>
</evidence>
<keyword evidence="7 10" id="KW-0675">Receptor</keyword>
<dbReference type="Proteomes" id="UP001159427">
    <property type="component" value="Unassembled WGS sequence"/>
</dbReference>
<feature type="transmembrane region" description="Helical" evidence="11">
    <location>
        <begin position="444"/>
        <end position="464"/>
    </location>
</feature>
<keyword evidence="8" id="KW-0325">Glycoprotein</keyword>
<evidence type="ECO:0000259" key="12">
    <source>
        <dbReference type="PROSITE" id="PS50262"/>
    </source>
</evidence>
<dbReference type="InterPro" id="IPR017452">
    <property type="entry name" value="GPCR_Rhodpsn_7TM"/>
</dbReference>
<evidence type="ECO:0000256" key="1">
    <source>
        <dbReference type="ARBA" id="ARBA00004651"/>
    </source>
</evidence>
<name>A0ABN8N8C2_9CNID</name>
<keyword evidence="14" id="KW-1185">Reference proteome</keyword>
<evidence type="ECO:0000256" key="11">
    <source>
        <dbReference type="SAM" id="Phobius"/>
    </source>
</evidence>
<sequence length="760" mass="88194">MVVSSSECIIWVTVFTDEFVAIVTVNVLAILLFIKNRSLRTRSVYLVISLTVADMLVGVLFGGYVQFVLLRECRFIKLNFSWEVGVSLSSFDFFFPLVSLTNIAVISLERFHATFRPFRHRLIKRLVYVVAIVVVWVFPLIVSVIWGVEVLQLIGYHLYIIESYCLLCLIVTFVSYTSILFKFRFGAHPLRHCAAALRQRKLTVTLFITTLVSLLLWLPYNIYLLVDWSSDILKSLSLQEDFHLFYSLIFLYYANSLVNPILYTIRMPEFKKALLSLFRRHQRENVVIPLNRCVNTLPDSHCGNRKTIQERYPSSTASFEYSRQFCIIWVTVFTDEFVAIVTVNVLAILLFIKNRSLRTRSVYLVISLTVADMLVGVLFGGYVQFVLLRECRFIKLNFSWEVGVSLSSFDFFFPLVSLTNIAVISLERFHATFRPFRHRLIKRLVYVVAIVVVWVFPLIVSVIWGVEVLQLIGYHLYIIESYCLLCLIVTFVSYTSILFKFRFGAHPLRHCAAALRQRKLTVTLFITTLVSLLLWLPYNIYLLVDWSSDILKSLSLQEDFHLFYSLIFLYYANSLVNPILYTIRMPEFKKALLSLFRRHQRENVVIPLNHVMKKCLKCMVFSSSECIIWFTVFAAEFVVIVTVNLLTIILFIKNRSLRTRSMYLVISLTVADMLVGVLSAGCIQFVFLLQCGLIKLKLPVEVLISLSISYYVFPFVSLTNITVISLERSDAIFRPFRHRLIKRWVYVVAITVVWVFPVIV</sequence>
<proteinExistence type="inferred from homology"/>
<evidence type="ECO:0000313" key="14">
    <source>
        <dbReference type="Proteomes" id="UP001159427"/>
    </source>
</evidence>
<evidence type="ECO:0000256" key="8">
    <source>
        <dbReference type="ARBA" id="ARBA00023180"/>
    </source>
</evidence>
<feature type="domain" description="G-protein coupled receptors family 1 profile" evidence="12">
    <location>
        <begin position="343"/>
        <end position="581"/>
    </location>
</feature>
<feature type="domain" description="G-protein coupled receptors family 1 profile" evidence="12">
    <location>
        <begin position="643"/>
        <end position="760"/>
    </location>
</feature>
<keyword evidence="5 10" id="KW-0297">G-protein coupled receptor</keyword>
<feature type="transmembrane region" description="Helical" evidence="11">
    <location>
        <begin position="476"/>
        <end position="499"/>
    </location>
</feature>
<feature type="transmembrane region" description="Helical" evidence="11">
    <location>
        <begin position="12"/>
        <end position="32"/>
    </location>
</feature>
<evidence type="ECO:0000256" key="4">
    <source>
        <dbReference type="ARBA" id="ARBA00022989"/>
    </source>
</evidence>
<feature type="transmembrane region" description="Helical" evidence="11">
    <location>
        <begin position="664"/>
        <end position="688"/>
    </location>
</feature>
<dbReference type="PANTHER" id="PTHR24246">
    <property type="entry name" value="OLFACTORY RECEPTOR AND ADENOSINE RECEPTOR"/>
    <property type="match status" value="1"/>
</dbReference>
<gene>
    <name evidence="13" type="ORF">PEVE_00040462</name>
</gene>
<feature type="transmembrane region" description="Helical" evidence="11">
    <location>
        <begin position="362"/>
        <end position="382"/>
    </location>
</feature>
<feature type="transmembrane region" description="Helical" evidence="11">
    <location>
        <begin position="628"/>
        <end position="652"/>
    </location>
</feature>
<feature type="transmembrane region" description="Helical" evidence="11">
    <location>
        <begin position="202"/>
        <end position="223"/>
    </location>
</feature>
<comment type="subcellular location">
    <subcellularLocation>
        <location evidence="1">Cell membrane</location>
        <topology evidence="1">Multi-pass membrane protein</topology>
    </subcellularLocation>
</comment>
<keyword evidence="9 10" id="KW-0807">Transducer</keyword>
<reference evidence="13 14" key="1">
    <citation type="submission" date="2022-05" db="EMBL/GenBank/DDBJ databases">
        <authorList>
            <consortium name="Genoscope - CEA"/>
            <person name="William W."/>
        </authorList>
    </citation>
    <scope>NUCLEOTIDE SEQUENCE [LARGE SCALE GENOMIC DNA]</scope>
</reference>
<dbReference type="CDD" id="cd00637">
    <property type="entry name" value="7tm_classA_rhodopsin-like"/>
    <property type="match status" value="3"/>
</dbReference>
<dbReference type="InterPro" id="IPR000276">
    <property type="entry name" value="GPCR_Rhodpsn"/>
</dbReference>
<feature type="transmembrane region" description="Helical" evidence="11">
    <location>
        <begin position="740"/>
        <end position="759"/>
    </location>
</feature>
<evidence type="ECO:0000256" key="7">
    <source>
        <dbReference type="ARBA" id="ARBA00023170"/>
    </source>
</evidence>
<organism evidence="13 14">
    <name type="scientific">Porites evermanni</name>
    <dbReference type="NCBI Taxonomy" id="104178"/>
    <lineage>
        <taxon>Eukaryota</taxon>
        <taxon>Metazoa</taxon>
        <taxon>Cnidaria</taxon>
        <taxon>Anthozoa</taxon>
        <taxon>Hexacorallia</taxon>
        <taxon>Scleractinia</taxon>
        <taxon>Fungiina</taxon>
        <taxon>Poritidae</taxon>
        <taxon>Porites</taxon>
    </lineage>
</organism>
<feature type="transmembrane region" description="Helical" evidence="11">
    <location>
        <begin position="243"/>
        <end position="265"/>
    </location>
</feature>
<feature type="transmembrane region" description="Helical" evidence="11">
    <location>
        <begin position="708"/>
        <end position="728"/>
    </location>
</feature>
<feature type="domain" description="G-protein coupled receptors family 1 profile" evidence="12">
    <location>
        <begin position="25"/>
        <end position="263"/>
    </location>
</feature>
<feature type="transmembrane region" description="Helical" evidence="11">
    <location>
        <begin position="520"/>
        <end position="541"/>
    </location>
</feature>
<feature type="transmembrane region" description="Helical" evidence="11">
    <location>
        <begin position="126"/>
        <end position="146"/>
    </location>
</feature>
<comment type="similarity">
    <text evidence="10">Belongs to the G-protein coupled receptor 1 family.</text>
</comment>
<protein>
    <recommendedName>
        <fullName evidence="12">G-protein coupled receptors family 1 profile domain-containing protein</fullName>
    </recommendedName>
</protein>
<accession>A0ABN8N8C2</accession>
<dbReference type="PROSITE" id="PS00237">
    <property type="entry name" value="G_PROTEIN_RECEP_F1_1"/>
    <property type="match status" value="1"/>
</dbReference>
<dbReference type="SUPFAM" id="SSF81321">
    <property type="entry name" value="Family A G protein-coupled receptor-like"/>
    <property type="match status" value="3"/>
</dbReference>
<evidence type="ECO:0000256" key="6">
    <source>
        <dbReference type="ARBA" id="ARBA00023136"/>
    </source>
</evidence>
<comment type="caution">
    <text evidence="13">The sequence shown here is derived from an EMBL/GenBank/DDBJ whole genome shotgun (WGS) entry which is preliminary data.</text>
</comment>
<evidence type="ECO:0000256" key="2">
    <source>
        <dbReference type="ARBA" id="ARBA00022475"/>
    </source>
</evidence>
<evidence type="ECO:0000256" key="10">
    <source>
        <dbReference type="RuleBase" id="RU000688"/>
    </source>
</evidence>
<feature type="transmembrane region" description="Helical" evidence="11">
    <location>
        <begin position="84"/>
        <end position="105"/>
    </location>
</feature>
<evidence type="ECO:0000256" key="3">
    <source>
        <dbReference type="ARBA" id="ARBA00022692"/>
    </source>
</evidence>
<evidence type="ECO:0000256" key="9">
    <source>
        <dbReference type="ARBA" id="ARBA00023224"/>
    </source>
</evidence>
<dbReference type="Gene3D" id="1.20.1070.10">
    <property type="entry name" value="Rhodopsin 7-helix transmembrane proteins"/>
    <property type="match status" value="3"/>
</dbReference>